<comment type="subcellular location">
    <subcellularLocation>
        <location evidence="1">Secreted</location>
    </subcellularLocation>
</comment>
<keyword evidence="3" id="KW-0964">Secreted</keyword>
<dbReference type="EMBL" id="JAVRJZ010000016">
    <property type="protein sequence ID" value="KAK2711503.1"/>
    <property type="molecule type" value="Genomic_DNA"/>
</dbReference>
<dbReference type="Pfam" id="PF03227">
    <property type="entry name" value="GILT"/>
    <property type="match status" value="1"/>
</dbReference>
<feature type="chain" id="PRO_5041663504" description="Gamma-interferon-inducible lysosomal thiol reductase" evidence="6">
    <location>
        <begin position="17"/>
        <end position="204"/>
    </location>
</feature>
<protein>
    <recommendedName>
        <fullName evidence="9">Gamma-interferon-inducible lysosomal thiol reductase</fullName>
    </recommendedName>
</protein>
<dbReference type="GO" id="GO:0005576">
    <property type="term" value="C:extracellular region"/>
    <property type="evidence" value="ECO:0007669"/>
    <property type="project" value="UniProtKB-SubCell"/>
</dbReference>
<evidence type="ECO:0000256" key="2">
    <source>
        <dbReference type="ARBA" id="ARBA00005679"/>
    </source>
</evidence>
<dbReference type="InterPro" id="IPR004911">
    <property type="entry name" value="Interferon-induced_GILT"/>
</dbReference>
<reference evidence="7" key="1">
    <citation type="submission" date="2023-07" db="EMBL/GenBank/DDBJ databases">
        <title>Chromosome-level genome assembly of Artemia franciscana.</title>
        <authorList>
            <person name="Jo E."/>
        </authorList>
    </citation>
    <scope>NUCLEOTIDE SEQUENCE</scope>
    <source>
        <tissue evidence="7">Whole body</tissue>
    </source>
</reference>
<organism evidence="7 8">
    <name type="scientific">Artemia franciscana</name>
    <name type="common">Brine shrimp</name>
    <name type="synonym">Artemia sanfranciscana</name>
    <dbReference type="NCBI Taxonomy" id="6661"/>
    <lineage>
        <taxon>Eukaryota</taxon>
        <taxon>Metazoa</taxon>
        <taxon>Ecdysozoa</taxon>
        <taxon>Arthropoda</taxon>
        <taxon>Crustacea</taxon>
        <taxon>Branchiopoda</taxon>
        <taxon>Anostraca</taxon>
        <taxon>Artemiidae</taxon>
        <taxon>Artemia</taxon>
    </lineage>
</organism>
<evidence type="ECO:0000256" key="4">
    <source>
        <dbReference type="ARBA" id="ARBA00022729"/>
    </source>
</evidence>
<accession>A0AA88HHQ2</accession>
<dbReference type="GO" id="GO:0016671">
    <property type="term" value="F:oxidoreductase activity, acting on a sulfur group of donors, disulfide as acceptor"/>
    <property type="evidence" value="ECO:0007669"/>
    <property type="project" value="InterPro"/>
</dbReference>
<evidence type="ECO:0000256" key="1">
    <source>
        <dbReference type="ARBA" id="ARBA00004613"/>
    </source>
</evidence>
<name>A0AA88HHQ2_ARTSF</name>
<evidence type="ECO:0000256" key="6">
    <source>
        <dbReference type="SAM" id="SignalP"/>
    </source>
</evidence>
<evidence type="ECO:0000313" key="7">
    <source>
        <dbReference type="EMBL" id="KAK2711503.1"/>
    </source>
</evidence>
<feature type="signal peptide" evidence="6">
    <location>
        <begin position="1"/>
        <end position="16"/>
    </location>
</feature>
<keyword evidence="5" id="KW-0325">Glycoprotein</keyword>
<dbReference type="PANTHER" id="PTHR13234:SF8">
    <property type="entry name" value="GAMMA-INTERFERON-INDUCIBLE LYSOSOMAL THIOL REDUCTASE"/>
    <property type="match status" value="1"/>
</dbReference>
<evidence type="ECO:0000313" key="8">
    <source>
        <dbReference type="Proteomes" id="UP001187531"/>
    </source>
</evidence>
<keyword evidence="4 6" id="KW-0732">Signal</keyword>
<evidence type="ECO:0000256" key="5">
    <source>
        <dbReference type="ARBA" id="ARBA00023180"/>
    </source>
</evidence>
<dbReference type="Proteomes" id="UP001187531">
    <property type="component" value="Unassembled WGS sequence"/>
</dbReference>
<comment type="similarity">
    <text evidence="2">Belongs to the GILT family.</text>
</comment>
<comment type="caution">
    <text evidence="7">The sequence shown here is derived from an EMBL/GenBank/DDBJ whole genome shotgun (WGS) entry which is preliminary data.</text>
</comment>
<gene>
    <name evidence="7" type="ORF">QYM36_012609</name>
</gene>
<sequence>MKIILQISAVLLAVTAMPKNSIVNLHVYYESLCPDSRNFINSQLVPTWNELMDFMNVTMNPFGKATFTPNGDSWDFTCQHGPAECDGNALQSCVLKYTEDPTIRLNYINCLMQNPGEGEACGASVGQSYVPSIQACYEGLEGKALLKDYGDETLSLDPALTFVPWLIFDGEWNEQSQWNGFFALKSEVCNRLTVAPAQCQTKRN</sequence>
<dbReference type="PANTHER" id="PTHR13234">
    <property type="entry name" value="GAMMA-INTERFERON INDUCIBLE LYSOSOMAL THIOL REDUCTASE GILT"/>
    <property type="match status" value="1"/>
</dbReference>
<evidence type="ECO:0008006" key="9">
    <source>
        <dbReference type="Google" id="ProtNLM"/>
    </source>
</evidence>
<proteinExistence type="inferred from homology"/>
<keyword evidence="8" id="KW-1185">Reference proteome</keyword>
<evidence type="ECO:0000256" key="3">
    <source>
        <dbReference type="ARBA" id="ARBA00022525"/>
    </source>
</evidence>
<dbReference type="AlphaFoldDB" id="A0AA88HHQ2"/>